<accession>A0A4S4BUT1</accession>
<evidence type="ECO:0000256" key="6">
    <source>
        <dbReference type="ARBA" id="ARBA00023136"/>
    </source>
</evidence>
<evidence type="ECO:0000256" key="4">
    <source>
        <dbReference type="ARBA" id="ARBA00022692"/>
    </source>
</evidence>
<dbReference type="SUPFAM" id="SSF103473">
    <property type="entry name" value="MFS general substrate transporter"/>
    <property type="match status" value="1"/>
</dbReference>
<organism evidence="8 9">
    <name type="scientific">Metabacillus sediminilitoris</name>
    <dbReference type="NCBI Taxonomy" id="2567941"/>
    <lineage>
        <taxon>Bacteria</taxon>
        <taxon>Bacillati</taxon>
        <taxon>Bacillota</taxon>
        <taxon>Bacilli</taxon>
        <taxon>Bacillales</taxon>
        <taxon>Bacillaceae</taxon>
        <taxon>Metabacillus</taxon>
    </lineage>
</organism>
<name>A0A4S4BUT1_9BACI</name>
<keyword evidence="6" id="KW-0472">Membrane</keyword>
<protein>
    <submittedName>
        <fullName evidence="8">MFS transporter</fullName>
    </submittedName>
</protein>
<dbReference type="EMBL" id="SSNT01000010">
    <property type="protein sequence ID" value="THF78847.1"/>
    <property type="molecule type" value="Genomic_DNA"/>
</dbReference>
<dbReference type="Proteomes" id="UP000310334">
    <property type="component" value="Unassembled WGS sequence"/>
</dbReference>
<dbReference type="AlphaFoldDB" id="A0A4S4BUT1"/>
<dbReference type="Gene3D" id="1.20.1250.20">
    <property type="entry name" value="MFS general substrate transporter like domains"/>
    <property type="match status" value="2"/>
</dbReference>
<dbReference type="RefSeq" id="WP_136354922.1">
    <property type="nucleotide sequence ID" value="NZ_CP046266.1"/>
</dbReference>
<dbReference type="InterPro" id="IPR050189">
    <property type="entry name" value="MFS_Efflux_Transporters"/>
</dbReference>
<dbReference type="InterPro" id="IPR011701">
    <property type="entry name" value="MFS"/>
</dbReference>
<sequence length="393" mass="42020">MGFIFLDRTALSYIVPALVEELSITNSQVSQVVMWQTIGFAIVGPVIGVLSDKTGKRKIILIAAVIATSIFSALSALANSFTYLLFIRFLVGAAEGPILPIAMTMVASVSTKGNFGRNAGIVNAGVAVIATTLGPLIVTQLITLTTWRWAFVLIGIPSLVLGFIIWKFTAEVRTVLSKVEESESTIKSSFLAVFKYRNVNISILIFICCMAGLWILYSFAPLYLTSVSHFSIPKMGLIMSLMEILQIGSTIIVPLFSDYYGRKTALVLFSLLAVLAPLGLYIAPSGWIGAGALIIFGGLLGSIAPIFQNIIPSESVSIQLIATSSAFIIGLGEILGSVILGMAGTYADSFGLTFMMIIASISALVMAVFGLFLKETNKRNSKVIVTNKTAKQS</sequence>
<dbReference type="InterPro" id="IPR036259">
    <property type="entry name" value="MFS_trans_sf"/>
</dbReference>
<keyword evidence="9" id="KW-1185">Reference proteome</keyword>
<evidence type="ECO:0000256" key="3">
    <source>
        <dbReference type="ARBA" id="ARBA00022475"/>
    </source>
</evidence>
<dbReference type="PROSITE" id="PS50850">
    <property type="entry name" value="MFS"/>
    <property type="match status" value="1"/>
</dbReference>
<comment type="caution">
    <text evidence="8">The sequence shown here is derived from an EMBL/GenBank/DDBJ whole genome shotgun (WGS) entry which is preliminary data.</text>
</comment>
<comment type="subcellular location">
    <subcellularLocation>
        <location evidence="1">Cell membrane</location>
        <topology evidence="1">Multi-pass membrane protein</topology>
    </subcellularLocation>
</comment>
<keyword evidence="5" id="KW-1133">Transmembrane helix</keyword>
<keyword evidence="3" id="KW-1003">Cell membrane</keyword>
<dbReference type="InterPro" id="IPR020846">
    <property type="entry name" value="MFS_dom"/>
</dbReference>
<evidence type="ECO:0000259" key="7">
    <source>
        <dbReference type="PROSITE" id="PS50850"/>
    </source>
</evidence>
<dbReference type="OrthoDB" id="9810492at2"/>
<dbReference type="PANTHER" id="PTHR43124:SF3">
    <property type="entry name" value="CHLORAMPHENICOL EFFLUX PUMP RV0191"/>
    <property type="match status" value="1"/>
</dbReference>
<dbReference type="GO" id="GO:0022857">
    <property type="term" value="F:transmembrane transporter activity"/>
    <property type="evidence" value="ECO:0007669"/>
    <property type="project" value="InterPro"/>
</dbReference>
<keyword evidence="2" id="KW-0813">Transport</keyword>
<keyword evidence="4" id="KW-0812">Transmembrane</keyword>
<evidence type="ECO:0000313" key="9">
    <source>
        <dbReference type="Proteomes" id="UP000310334"/>
    </source>
</evidence>
<evidence type="ECO:0000313" key="8">
    <source>
        <dbReference type="EMBL" id="THF78847.1"/>
    </source>
</evidence>
<feature type="domain" description="Major facilitator superfamily (MFS) profile" evidence="7">
    <location>
        <begin position="1"/>
        <end position="378"/>
    </location>
</feature>
<proteinExistence type="predicted"/>
<reference evidence="8 9" key="1">
    <citation type="submission" date="2019-04" db="EMBL/GenBank/DDBJ databases">
        <title>Bacillus sediminilitoris sp. nov., isolated from a tidal flat sediment on the East China Sea.</title>
        <authorList>
            <person name="Wei Y."/>
            <person name="Mao H."/>
            <person name="Fang J."/>
        </authorList>
    </citation>
    <scope>NUCLEOTIDE SEQUENCE [LARGE SCALE GENOMIC DNA]</scope>
    <source>
        <strain evidence="8 9">DSL-17</strain>
    </source>
</reference>
<dbReference type="PANTHER" id="PTHR43124">
    <property type="entry name" value="PURINE EFFLUX PUMP PBUE"/>
    <property type="match status" value="1"/>
</dbReference>
<evidence type="ECO:0000256" key="5">
    <source>
        <dbReference type="ARBA" id="ARBA00022989"/>
    </source>
</evidence>
<gene>
    <name evidence="8" type="ORF">E6W99_14015</name>
</gene>
<dbReference type="GO" id="GO:0005886">
    <property type="term" value="C:plasma membrane"/>
    <property type="evidence" value="ECO:0007669"/>
    <property type="project" value="UniProtKB-SubCell"/>
</dbReference>
<evidence type="ECO:0000256" key="2">
    <source>
        <dbReference type="ARBA" id="ARBA00022448"/>
    </source>
</evidence>
<dbReference type="Pfam" id="PF07690">
    <property type="entry name" value="MFS_1"/>
    <property type="match status" value="1"/>
</dbReference>
<evidence type="ECO:0000256" key="1">
    <source>
        <dbReference type="ARBA" id="ARBA00004651"/>
    </source>
</evidence>